<proteinExistence type="predicted"/>
<dbReference type="GeneID" id="110131968"/>
<keyword evidence="5" id="KW-1133">Transmembrane helix</keyword>
<dbReference type="PANTHER" id="PTHR12080:SF16">
    <property type="entry name" value="SLAM FAMILY MEMBER 6"/>
    <property type="match status" value="1"/>
</dbReference>
<comment type="subcellular location">
    <subcellularLocation>
        <location evidence="1">Membrane</location>
    </subcellularLocation>
</comment>
<dbReference type="Proteomes" id="UP001652640">
    <property type="component" value="Chromosome 5"/>
</dbReference>
<name>A0ABM4I7B7_ODOVR</name>
<dbReference type="SUPFAM" id="SSF48726">
    <property type="entry name" value="Immunoglobulin"/>
    <property type="match status" value="2"/>
</dbReference>
<keyword evidence="2" id="KW-0732">Signal</keyword>
<evidence type="ECO:0000256" key="3">
    <source>
        <dbReference type="ARBA" id="ARBA00023136"/>
    </source>
</evidence>
<evidence type="ECO:0000256" key="4">
    <source>
        <dbReference type="ARBA" id="ARBA00023180"/>
    </source>
</evidence>
<evidence type="ECO:0000259" key="6">
    <source>
        <dbReference type="PROSITE" id="PS50835"/>
    </source>
</evidence>
<keyword evidence="4" id="KW-0325">Glycoprotein</keyword>
<reference evidence="8 9" key="2">
    <citation type="submission" date="2025-05" db="UniProtKB">
        <authorList>
            <consortium name="RefSeq"/>
        </authorList>
    </citation>
    <scope>IDENTIFICATION</scope>
    <source>
        <tissue evidence="8 9">Tongue muscle</tissue>
    </source>
</reference>
<keyword evidence="3 5" id="KW-0472">Membrane</keyword>
<evidence type="ECO:0000256" key="5">
    <source>
        <dbReference type="SAM" id="Phobius"/>
    </source>
</evidence>
<feature type="transmembrane region" description="Helical" evidence="5">
    <location>
        <begin position="245"/>
        <end position="265"/>
    </location>
</feature>
<organism evidence="7 11">
    <name type="scientific">Odocoileus virginianus</name>
    <name type="common">White-tailed deer</name>
    <dbReference type="NCBI Taxonomy" id="9874"/>
    <lineage>
        <taxon>Eukaryota</taxon>
        <taxon>Metazoa</taxon>
        <taxon>Chordata</taxon>
        <taxon>Craniata</taxon>
        <taxon>Vertebrata</taxon>
        <taxon>Euteleostomi</taxon>
        <taxon>Mammalia</taxon>
        <taxon>Eutheria</taxon>
        <taxon>Laurasiatheria</taxon>
        <taxon>Artiodactyla</taxon>
        <taxon>Ruminantia</taxon>
        <taxon>Pecora</taxon>
        <taxon>Cervidae</taxon>
        <taxon>Odocoileinae</taxon>
        <taxon>Odocoileus</taxon>
    </lineage>
</organism>
<keyword evidence="5" id="KW-0812">Transmembrane</keyword>
<evidence type="ECO:0000256" key="2">
    <source>
        <dbReference type="ARBA" id="ARBA00022729"/>
    </source>
</evidence>
<gene>
    <name evidence="8 9 10 11" type="primary">SLAMF6</name>
</gene>
<protein>
    <submittedName>
        <fullName evidence="8 9">SLAM family member 6 isoform X1</fullName>
    </submittedName>
</protein>
<reference evidence="7" key="1">
    <citation type="journal article" date="2022" name="J. Hered.">
        <title>A De Novo Chromosome-Level Genome Assembly of the White-Tailed Deer, Odocoileus Virginianus.</title>
        <authorList>
            <person name="London E.W."/>
            <person name="Roca A.L."/>
            <person name="Novakofski J.E."/>
            <person name="Mateus-Pinilla N.E."/>
        </authorList>
    </citation>
    <scope>NUCLEOTIDE SEQUENCE [LARGE SCALE GENOMIC DNA]</scope>
</reference>
<evidence type="ECO:0000313" key="11">
    <source>
        <dbReference type="RefSeq" id="XP_070323714.1"/>
    </source>
</evidence>
<dbReference type="PROSITE" id="PS50835">
    <property type="entry name" value="IG_LIKE"/>
    <property type="match status" value="1"/>
</dbReference>
<dbReference type="InterPro" id="IPR013783">
    <property type="entry name" value="Ig-like_fold"/>
</dbReference>
<evidence type="ECO:0000256" key="1">
    <source>
        <dbReference type="ARBA" id="ARBA00004370"/>
    </source>
</evidence>
<dbReference type="RefSeq" id="XP_070323710.1">
    <property type="nucleotide sequence ID" value="XM_070467609.1"/>
</dbReference>
<accession>A0ABM4I7B7</accession>
<keyword evidence="7" id="KW-1185">Reference proteome</keyword>
<dbReference type="RefSeq" id="XP_070323714.1">
    <property type="nucleotide sequence ID" value="XM_070467613.1"/>
</dbReference>
<dbReference type="RefSeq" id="XP_070323711.1">
    <property type="nucleotide sequence ID" value="XM_070467610.1"/>
</dbReference>
<dbReference type="Gene3D" id="2.60.40.10">
    <property type="entry name" value="Immunoglobulins"/>
    <property type="match status" value="2"/>
</dbReference>
<dbReference type="InterPro" id="IPR007110">
    <property type="entry name" value="Ig-like_dom"/>
</dbReference>
<dbReference type="InterPro" id="IPR036179">
    <property type="entry name" value="Ig-like_dom_sf"/>
</dbReference>
<evidence type="ECO:0000313" key="10">
    <source>
        <dbReference type="RefSeq" id="XP_070323713.1"/>
    </source>
</evidence>
<feature type="domain" description="Ig-like" evidence="6">
    <location>
        <begin position="144"/>
        <end position="225"/>
    </location>
</feature>
<evidence type="ECO:0000313" key="9">
    <source>
        <dbReference type="RefSeq" id="XP_070323711.1"/>
    </source>
</evidence>
<evidence type="ECO:0000313" key="7">
    <source>
        <dbReference type="Proteomes" id="UP001652640"/>
    </source>
</evidence>
<dbReference type="PANTHER" id="PTHR12080">
    <property type="entry name" value="SIGNALING LYMPHOCYTIC ACTIVATION MOLECULE"/>
    <property type="match status" value="1"/>
</dbReference>
<dbReference type="InterPro" id="IPR015631">
    <property type="entry name" value="CD2/SLAM_rcpt"/>
</dbReference>
<dbReference type="RefSeq" id="XP_070323713.1">
    <property type="nucleotide sequence ID" value="XM_070467612.1"/>
</dbReference>
<evidence type="ECO:0000313" key="8">
    <source>
        <dbReference type="RefSeq" id="XP_070323710.1"/>
    </source>
</evidence>
<sequence>MARTLTVLKSPTPSSTAKSMIRLIQSLTLVSFLGPGNSVSEASSTPPVVNGVLRESVTLPSNFPVKENISSITWLHKGNSVIFIWPKEAKIQVTDPTRKDRLNIIESYSLQLNNLTMADAGHYRAQITTSTSFLYTDYNLQIFRRLSNLQVAYHTKLSENSTCEIQLTCSVENPNDNVSFRWEVAGNTFHSEANLSVAWNPKSLSEETYTCIAENPVSNLSSSVSDKSVCKGVINGKNEYLDIRWIIIVVVLTCIFFIALILIFVQRKKVAGFFQFSTQQTQCPAETVSNLEYASFSSGNTVYARVTHSNREAEISKPVKNNDSNTIYSEVHHPQERKPIYSRTTAHHNVMQTHEDLRAPFPKDKFCNQGRKHAMPTKFLPKIFFFVQKISLFFNKMEENASPLNGFD</sequence>